<accession>A0A4C1W9I3</accession>
<dbReference type="Proteomes" id="UP000299102">
    <property type="component" value="Unassembled WGS sequence"/>
</dbReference>
<evidence type="ECO:0000313" key="2">
    <source>
        <dbReference type="EMBL" id="GBP47172.1"/>
    </source>
</evidence>
<sequence length="87" mass="9845">MLLMRRSPGPSQRLMPARAAGNSCGRPDDDYQLVAPVAVWTVRLPIENRFSEIVENSTKRQLHQILHRRSVQSSFGLRSEQSRCSAP</sequence>
<evidence type="ECO:0000256" key="1">
    <source>
        <dbReference type="SAM" id="MobiDB-lite"/>
    </source>
</evidence>
<gene>
    <name evidence="2" type="ORF">EVAR_38284_1</name>
</gene>
<dbReference type="AlphaFoldDB" id="A0A4C1W9I3"/>
<proteinExistence type="predicted"/>
<comment type="caution">
    <text evidence="2">The sequence shown here is derived from an EMBL/GenBank/DDBJ whole genome shotgun (WGS) entry which is preliminary data.</text>
</comment>
<name>A0A4C1W9I3_EUMVA</name>
<keyword evidence="3" id="KW-1185">Reference proteome</keyword>
<protein>
    <submittedName>
        <fullName evidence="2">Uncharacterized protein</fullName>
    </submittedName>
</protein>
<organism evidence="2 3">
    <name type="scientific">Eumeta variegata</name>
    <name type="common">Bagworm moth</name>
    <name type="synonym">Eumeta japonica</name>
    <dbReference type="NCBI Taxonomy" id="151549"/>
    <lineage>
        <taxon>Eukaryota</taxon>
        <taxon>Metazoa</taxon>
        <taxon>Ecdysozoa</taxon>
        <taxon>Arthropoda</taxon>
        <taxon>Hexapoda</taxon>
        <taxon>Insecta</taxon>
        <taxon>Pterygota</taxon>
        <taxon>Neoptera</taxon>
        <taxon>Endopterygota</taxon>
        <taxon>Lepidoptera</taxon>
        <taxon>Glossata</taxon>
        <taxon>Ditrysia</taxon>
        <taxon>Tineoidea</taxon>
        <taxon>Psychidae</taxon>
        <taxon>Oiketicinae</taxon>
        <taxon>Eumeta</taxon>
    </lineage>
</organism>
<reference evidence="2 3" key="1">
    <citation type="journal article" date="2019" name="Commun. Biol.">
        <title>The bagworm genome reveals a unique fibroin gene that provides high tensile strength.</title>
        <authorList>
            <person name="Kono N."/>
            <person name="Nakamura H."/>
            <person name="Ohtoshi R."/>
            <person name="Tomita M."/>
            <person name="Numata K."/>
            <person name="Arakawa K."/>
        </authorList>
    </citation>
    <scope>NUCLEOTIDE SEQUENCE [LARGE SCALE GENOMIC DNA]</scope>
</reference>
<dbReference type="EMBL" id="BGZK01000497">
    <property type="protein sequence ID" value="GBP47172.1"/>
    <property type="molecule type" value="Genomic_DNA"/>
</dbReference>
<evidence type="ECO:0000313" key="3">
    <source>
        <dbReference type="Proteomes" id="UP000299102"/>
    </source>
</evidence>
<feature type="region of interest" description="Disordered" evidence="1">
    <location>
        <begin position="1"/>
        <end position="26"/>
    </location>
</feature>